<dbReference type="Proteomes" id="UP000448877">
    <property type="component" value="Unassembled WGS sequence"/>
</dbReference>
<evidence type="ECO:0000256" key="2">
    <source>
        <dbReference type="ARBA" id="ARBA00022801"/>
    </source>
</evidence>
<dbReference type="EMBL" id="VVYV01000006">
    <property type="protein sequence ID" value="KAA5421846.1"/>
    <property type="molecule type" value="Genomic_DNA"/>
</dbReference>
<comment type="similarity">
    <text evidence="1">Belongs to the sulfatase family.</text>
</comment>
<dbReference type="KEGG" id="bcel:BcellWH2_03648"/>
<reference evidence="6 9" key="1">
    <citation type="journal article" date="2015" name="Science">
        <title>Genetic determinants of in vivo fitness and diet responsiveness in multiple human gut Bacteroides.</title>
        <authorList>
            <person name="Wu M."/>
            <person name="McNulty N.P."/>
            <person name="Rodionov D.A."/>
            <person name="Khoroshkin M.S."/>
            <person name="Griffin N.W."/>
            <person name="Cheng J."/>
            <person name="Latreille P."/>
            <person name="Kerstetter R.A."/>
            <person name="Terrapon N."/>
            <person name="Henrissat B."/>
            <person name="Osterman A.L."/>
            <person name="Gordon J.I."/>
        </authorList>
    </citation>
    <scope>NUCLEOTIDE SEQUENCE [LARGE SCALE GENOMIC DNA]</scope>
    <source>
        <strain evidence="6 9">WH2</strain>
    </source>
</reference>
<protein>
    <submittedName>
        <fullName evidence="6">Arylsulfatase</fullName>
        <ecNumber evidence="6">3.1.6.1</ecNumber>
    </submittedName>
    <submittedName>
        <fullName evidence="7">Sulfatase-like hydrolase/transferase</fullName>
    </submittedName>
</protein>
<dbReference type="Pfam" id="PF00884">
    <property type="entry name" value="Sulfatase"/>
    <property type="match status" value="1"/>
</dbReference>
<proteinExistence type="inferred from homology"/>
<dbReference type="PATRIC" id="fig|246787.4.peg.3765"/>
<keyword evidence="2 6" id="KW-0378">Hydrolase</keyword>
<dbReference type="EMBL" id="CP012801">
    <property type="protein sequence ID" value="ALJ60871.1"/>
    <property type="molecule type" value="Genomic_DNA"/>
</dbReference>
<dbReference type="Gene3D" id="3.40.720.10">
    <property type="entry name" value="Alkaline Phosphatase, subunit A"/>
    <property type="match status" value="1"/>
</dbReference>
<comment type="PTM">
    <text evidence="3">The conversion to 3-oxoalanine (also known as C-formylglycine, FGly), of a serine or cysteine residue in prokaryotes and of a cysteine residue in eukaryotes, is critical for catalytic activity.</text>
</comment>
<feature type="modified residue" description="3-oxoalanine (Ser)" evidence="3">
    <location>
        <position position="108"/>
    </location>
</feature>
<reference evidence="7 11" key="3">
    <citation type="journal article" date="2019" name="Nat. Med.">
        <title>A library of human gut bacterial isolates paired with longitudinal multiomics data enables mechanistic microbiome research.</title>
        <authorList>
            <person name="Poyet M."/>
            <person name="Groussin M."/>
            <person name="Gibbons S.M."/>
            <person name="Avila-Pacheco J."/>
            <person name="Jiang X."/>
            <person name="Kearney S.M."/>
            <person name="Perrotta A.R."/>
            <person name="Berdy B."/>
            <person name="Zhao S."/>
            <person name="Lieberman T.D."/>
            <person name="Swanson P.K."/>
            <person name="Smith M."/>
            <person name="Roesemann S."/>
            <person name="Alexander J.E."/>
            <person name="Rich S.A."/>
            <person name="Livny J."/>
            <person name="Vlamakis H."/>
            <person name="Clish C."/>
            <person name="Bullock K."/>
            <person name="Deik A."/>
            <person name="Scott J."/>
            <person name="Pierce K.A."/>
            <person name="Xavier R.J."/>
            <person name="Alm E.J."/>
        </authorList>
    </citation>
    <scope>NUCLEOTIDE SEQUENCE [LARGE SCALE GENOMIC DNA]</scope>
    <source>
        <strain evidence="7 11">BIOML-A6</strain>
    </source>
</reference>
<dbReference type="eggNOG" id="COG3119">
    <property type="taxonomic scope" value="Bacteria"/>
</dbReference>
<evidence type="ECO:0000313" key="6">
    <source>
        <dbReference type="EMBL" id="ALJ60871.1"/>
    </source>
</evidence>
<dbReference type="SUPFAM" id="SSF53649">
    <property type="entry name" value="Alkaline phosphatase-like"/>
    <property type="match status" value="1"/>
</dbReference>
<keyword evidence="7" id="KW-0808">Transferase</keyword>
<dbReference type="PANTHER" id="PTHR42693">
    <property type="entry name" value="ARYLSULFATASE FAMILY MEMBER"/>
    <property type="match status" value="1"/>
</dbReference>
<dbReference type="AlphaFoldDB" id="A0A0P0GIM4"/>
<evidence type="ECO:0000313" key="7">
    <source>
        <dbReference type="EMBL" id="KAA5421846.1"/>
    </source>
</evidence>
<name>A0A0P0GIM4_9BACE</name>
<feature type="domain" description="Sulfatase N-terminal" evidence="5">
    <location>
        <begin position="33"/>
        <end position="370"/>
    </location>
</feature>
<evidence type="ECO:0000313" key="11">
    <source>
        <dbReference type="Proteomes" id="UP000448877"/>
    </source>
</evidence>
<dbReference type="Gene3D" id="3.30.1120.10">
    <property type="match status" value="1"/>
</dbReference>
<feature type="chain" id="PRO_5013461312" evidence="4">
    <location>
        <begin position="28"/>
        <end position="522"/>
    </location>
</feature>
<evidence type="ECO:0000313" key="9">
    <source>
        <dbReference type="Proteomes" id="UP000061809"/>
    </source>
</evidence>
<feature type="signal peptide" evidence="4">
    <location>
        <begin position="1"/>
        <end position="27"/>
    </location>
</feature>
<evidence type="ECO:0000313" key="10">
    <source>
        <dbReference type="Proteomes" id="UP000283341"/>
    </source>
</evidence>
<dbReference type="InterPro" id="IPR017850">
    <property type="entry name" value="Alkaline_phosphatase_core_sf"/>
</dbReference>
<dbReference type="GO" id="GO:0016740">
    <property type="term" value="F:transferase activity"/>
    <property type="evidence" value="ECO:0007669"/>
    <property type="project" value="UniProtKB-KW"/>
</dbReference>
<evidence type="ECO:0000256" key="1">
    <source>
        <dbReference type="ARBA" id="ARBA00008779"/>
    </source>
</evidence>
<evidence type="ECO:0000259" key="5">
    <source>
        <dbReference type="Pfam" id="PF00884"/>
    </source>
</evidence>
<organism evidence="6 9">
    <name type="scientific">Bacteroides cellulosilyticus</name>
    <dbReference type="NCBI Taxonomy" id="246787"/>
    <lineage>
        <taxon>Bacteria</taxon>
        <taxon>Pseudomonadati</taxon>
        <taxon>Bacteroidota</taxon>
        <taxon>Bacteroidia</taxon>
        <taxon>Bacteroidales</taxon>
        <taxon>Bacteroidaceae</taxon>
        <taxon>Bacteroides</taxon>
    </lineage>
</organism>
<dbReference type="InterPro" id="IPR050738">
    <property type="entry name" value="Sulfatase"/>
</dbReference>
<dbReference type="EMBL" id="QRVJ01000001">
    <property type="protein sequence ID" value="RGS39871.1"/>
    <property type="molecule type" value="Genomic_DNA"/>
</dbReference>
<evidence type="ECO:0000256" key="4">
    <source>
        <dbReference type="SAM" id="SignalP"/>
    </source>
</evidence>
<dbReference type="STRING" id="246787.BcellWH2_03648"/>
<dbReference type="Proteomes" id="UP000061809">
    <property type="component" value="Chromosome"/>
</dbReference>
<dbReference type="Proteomes" id="UP000283341">
    <property type="component" value="Unassembled WGS sequence"/>
</dbReference>
<gene>
    <name evidence="6" type="primary">atsA_13</name>
    <name evidence="6" type="ORF">BcellWH2_03648</name>
    <name evidence="8" type="ORF">DWX97_00900</name>
    <name evidence="7" type="ORF">F2Y81_05420</name>
</gene>
<reference evidence="8 10" key="2">
    <citation type="submission" date="2018-08" db="EMBL/GenBank/DDBJ databases">
        <title>A genome reference for cultivated species of the human gut microbiota.</title>
        <authorList>
            <person name="Zou Y."/>
            <person name="Xue W."/>
            <person name="Luo G."/>
        </authorList>
    </citation>
    <scope>NUCLEOTIDE SEQUENCE [LARGE SCALE GENOMIC DNA]</scope>
    <source>
        <strain evidence="8 10">AF22-3AC</strain>
    </source>
</reference>
<accession>A0A0P0GIM4</accession>
<keyword evidence="4" id="KW-0732">Signal</keyword>
<evidence type="ECO:0000256" key="3">
    <source>
        <dbReference type="PIRSR" id="PIRSR600917-52"/>
    </source>
</evidence>
<dbReference type="RefSeq" id="WP_007219861.1">
    <property type="nucleotide sequence ID" value="NZ_CABMLT010000014.1"/>
</dbReference>
<dbReference type="EC" id="3.1.6.1" evidence="6"/>
<dbReference type="PANTHER" id="PTHR42693:SF53">
    <property type="entry name" value="ENDO-4-O-SULFATASE"/>
    <property type="match status" value="1"/>
</dbReference>
<dbReference type="InterPro" id="IPR000917">
    <property type="entry name" value="Sulfatase_N"/>
</dbReference>
<evidence type="ECO:0000313" key="8">
    <source>
        <dbReference type="EMBL" id="RGS39871.1"/>
    </source>
</evidence>
<dbReference type="GO" id="GO:0004065">
    <property type="term" value="F:arylsulfatase activity"/>
    <property type="evidence" value="ECO:0007669"/>
    <property type="project" value="UniProtKB-EC"/>
</dbReference>
<sequence length="522" mass="58850">MKMRNIIPLVTGGTLLATLFGGSTLHAATKSKPNLVLVLVDDMGWGAFAPNHVDFTEKELNQEFCRIHVKDYTAEEAFEAAQKATPYLNRYCQEGVRFTNAYVTANVSAPSRAGLLTSSYQQRYGLYIIKEAETGIPTTVLTMPQVMKDYGYANGAFGKYHNGKGMDEIHTCSPGHHPLDRGFDYWFGFNSHGTSYYNSPILFRNRENIACAEYTTDKFTEEAVQFIRGNEGSPKLIYLAYNALHGPLGAPAPDKYMSRFQYKSKLLNTYAAYTAAIDDGVAAVMKELEKIGEIDNTMLVFISDNGAPGGAAAVLPKNGPFSGFKGQAYEGGIRVPMFIWYGDKIKQGYVCNEMVSAMDIFPTFFDEAGISLPKQQAVDGKSLMPLLHGTSTKAVHEYLVWMSQQAENWGMYSLSDQQTAEAAFMVRKGDFMLRYIMEEDTYYLHNLKEDRKEGENLIAQYPELTQEMKTIFKDWFQQMIPPIGWRQQLWQNVQFWIPSLPKPLPVKRKTSHKKKTNIVKTL</sequence>